<feature type="domain" description="DUF3658" evidence="2">
    <location>
        <begin position="232"/>
        <end position="341"/>
    </location>
</feature>
<dbReference type="InterPro" id="IPR014973">
    <property type="entry name" value="DUF1835"/>
</dbReference>
<evidence type="ECO:0000313" key="3">
    <source>
        <dbReference type="EMBL" id="GEN82599.1"/>
    </source>
</evidence>
<dbReference type="Pfam" id="PF08874">
    <property type="entry name" value="DUF1835"/>
    <property type="match status" value="1"/>
</dbReference>
<feature type="domain" description="DUF1835" evidence="1">
    <location>
        <begin position="74"/>
        <end position="196"/>
    </location>
</feature>
<dbReference type="InterPro" id="IPR022123">
    <property type="entry name" value="DUF3658"/>
</dbReference>
<dbReference type="RefSeq" id="WP_147055781.1">
    <property type="nucleotide sequence ID" value="NZ_BJYL01000011.1"/>
</dbReference>
<evidence type="ECO:0000259" key="2">
    <source>
        <dbReference type="Pfam" id="PF12395"/>
    </source>
</evidence>
<sequence length="349" mass="41018">MKLDTVKMMKSLNEEDVYVFMRNVLLRLDFLDTTEYTEEQFITDIRNLKKGYWKIYEHRTNPLREYEEKQIDKVHIVFDLSSYGTLKTALLDVLAVENEKLITFSDTFSIGPIWRLHTEEGVKNRKDWLFYNLNVDEEYVDDYNEKFAKVWAQIDAIPDEMPITIWYGDNGHEQTGLRLALYLLKEKPNPIMVINTTKEYENIFKRIEGYPFQTAEITQEKLAAIYQETAVKLLTAEQRKGLEDEWLALSESAKKLRIWKNDLIHSVSEDYFDDLIIQSLEYLHGELGSNDFIKSARLIGEVIGRSLQVVGDGYIEHRVRALIVNGVFEIKGVPKAMRFYEVKFRDPNK</sequence>
<comment type="caution">
    <text evidence="3">The sequence shown here is derived from an EMBL/GenBank/DDBJ whole genome shotgun (WGS) entry which is preliminary data.</text>
</comment>
<evidence type="ECO:0008006" key="5">
    <source>
        <dbReference type="Google" id="ProtNLM"/>
    </source>
</evidence>
<name>A0A511Z576_9BACL</name>
<gene>
    <name evidence="3" type="ORF">SLU01_09110</name>
</gene>
<accession>A0A511Z576</accession>
<reference evidence="3 4" key="1">
    <citation type="submission" date="2019-07" db="EMBL/GenBank/DDBJ databases">
        <title>Whole genome shotgun sequence of Sporosarcina luteola NBRC 105378.</title>
        <authorList>
            <person name="Hosoyama A."/>
            <person name="Uohara A."/>
            <person name="Ohji S."/>
            <person name="Ichikawa N."/>
        </authorList>
    </citation>
    <scope>NUCLEOTIDE SEQUENCE [LARGE SCALE GENOMIC DNA]</scope>
    <source>
        <strain evidence="3 4">NBRC 105378</strain>
    </source>
</reference>
<dbReference type="AlphaFoldDB" id="A0A511Z576"/>
<keyword evidence="4" id="KW-1185">Reference proteome</keyword>
<evidence type="ECO:0000313" key="4">
    <source>
        <dbReference type="Proteomes" id="UP000321901"/>
    </source>
</evidence>
<proteinExistence type="predicted"/>
<protein>
    <recommendedName>
        <fullName evidence="5">DUF1835 domain-containing protein</fullName>
    </recommendedName>
</protein>
<organism evidence="3 4">
    <name type="scientific">Sporosarcina luteola</name>
    <dbReference type="NCBI Taxonomy" id="582850"/>
    <lineage>
        <taxon>Bacteria</taxon>
        <taxon>Bacillati</taxon>
        <taxon>Bacillota</taxon>
        <taxon>Bacilli</taxon>
        <taxon>Bacillales</taxon>
        <taxon>Caryophanaceae</taxon>
        <taxon>Sporosarcina</taxon>
    </lineage>
</organism>
<dbReference type="EMBL" id="BJYL01000011">
    <property type="protein sequence ID" value="GEN82599.1"/>
    <property type="molecule type" value="Genomic_DNA"/>
</dbReference>
<dbReference type="Pfam" id="PF12395">
    <property type="entry name" value="DUF3658"/>
    <property type="match status" value="1"/>
</dbReference>
<dbReference type="Proteomes" id="UP000321901">
    <property type="component" value="Unassembled WGS sequence"/>
</dbReference>
<dbReference type="OrthoDB" id="343110at2"/>
<evidence type="ECO:0000259" key="1">
    <source>
        <dbReference type="Pfam" id="PF08874"/>
    </source>
</evidence>